<dbReference type="Pfam" id="PF07336">
    <property type="entry name" value="ABATE"/>
    <property type="match status" value="1"/>
</dbReference>
<dbReference type="Proteomes" id="UP001500665">
    <property type="component" value="Unassembled WGS sequence"/>
</dbReference>
<name>A0ABP4BRE0_9ACTN</name>
<dbReference type="Gene3D" id="1.10.3300.10">
    <property type="entry name" value="Jann2411-like domain"/>
    <property type="match status" value="1"/>
</dbReference>
<dbReference type="RefSeq" id="WP_344241784.1">
    <property type="nucleotide sequence ID" value="NZ_BAAAHH010000012.1"/>
</dbReference>
<keyword evidence="3" id="KW-1185">Reference proteome</keyword>
<dbReference type="InterPro" id="IPR021005">
    <property type="entry name" value="Znf_CGNR"/>
</dbReference>
<organism evidence="2 3">
    <name type="scientific">Actinocorallia libanotica</name>
    <dbReference type="NCBI Taxonomy" id="46162"/>
    <lineage>
        <taxon>Bacteria</taxon>
        <taxon>Bacillati</taxon>
        <taxon>Actinomycetota</taxon>
        <taxon>Actinomycetes</taxon>
        <taxon>Streptosporangiales</taxon>
        <taxon>Thermomonosporaceae</taxon>
        <taxon>Actinocorallia</taxon>
    </lineage>
</organism>
<gene>
    <name evidence="2" type="ORF">GCM10009550_33890</name>
</gene>
<dbReference type="PANTHER" id="PTHR35525:SF3">
    <property type="entry name" value="BLL6575 PROTEIN"/>
    <property type="match status" value="1"/>
</dbReference>
<evidence type="ECO:0000313" key="2">
    <source>
        <dbReference type="EMBL" id="GAA0952731.1"/>
    </source>
</evidence>
<accession>A0ABP4BRE0</accession>
<evidence type="ECO:0000313" key="3">
    <source>
        <dbReference type="Proteomes" id="UP001500665"/>
    </source>
</evidence>
<sequence length="184" mass="20033">MTRQGFQPAQRLIDIASAVRTDPDLSRAALAKLLAHHGEGPDDLTEAAFSDTGAQELKDAATGMCEILAETDLDRAALMLNSLLAEHAAAPRLTRHDGHTWHLHTDHGDDAGWGNWFLASSALALAQILSEHGRITWGACQASNCRNFYLGTGPGSPRRYCSTTCASRARVAAHRRRRQEDSHK</sequence>
<dbReference type="Pfam" id="PF11706">
    <property type="entry name" value="zf-CGNR"/>
    <property type="match status" value="1"/>
</dbReference>
<reference evidence="3" key="1">
    <citation type="journal article" date="2019" name="Int. J. Syst. Evol. Microbiol.">
        <title>The Global Catalogue of Microorganisms (GCM) 10K type strain sequencing project: providing services to taxonomists for standard genome sequencing and annotation.</title>
        <authorList>
            <consortium name="The Broad Institute Genomics Platform"/>
            <consortium name="The Broad Institute Genome Sequencing Center for Infectious Disease"/>
            <person name="Wu L."/>
            <person name="Ma J."/>
        </authorList>
    </citation>
    <scope>NUCLEOTIDE SEQUENCE [LARGE SCALE GENOMIC DNA]</scope>
    <source>
        <strain evidence="3">JCM 10696</strain>
    </source>
</reference>
<dbReference type="InterPro" id="IPR010852">
    <property type="entry name" value="ABATE"/>
</dbReference>
<evidence type="ECO:0000259" key="1">
    <source>
        <dbReference type="Pfam" id="PF11706"/>
    </source>
</evidence>
<dbReference type="InterPro" id="IPR023286">
    <property type="entry name" value="ABATE_dom_sf"/>
</dbReference>
<feature type="domain" description="Zinc finger CGNR" evidence="1">
    <location>
        <begin position="138"/>
        <end position="178"/>
    </location>
</feature>
<dbReference type="SUPFAM" id="SSF160904">
    <property type="entry name" value="Jann2411-like"/>
    <property type="match status" value="1"/>
</dbReference>
<comment type="caution">
    <text evidence="2">The sequence shown here is derived from an EMBL/GenBank/DDBJ whole genome shotgun (WGS) entry which is preliminary data.</text>
</comment>
<dbReference type="PANTHER" id="PTHR35525">
    <property type="entry name" value="BLL6575 PROTEIN"/>
    <property type="match status" value="1"/>
</dbReference>
<dbReference type="EMBL" id="BAAAHH010000012">
    <property type="protein sequence ID" value="GAA0952731.1"/>
    <property type="molecule type" value="Genomic_DNA"/>
</dbReference>
<protein>
    <submittedName>
        <fullName evidence="2">CGNR zinc finger domain-containing protein</fullName>
    </submittedName>
</protein>
<proteinExistence type="predicted"/>